<evidence type="ECO:0000256" key="9">
    <source>
        <dbReference type="PROSITE-ProRule" id="PRU00169"/>
    </source>
</evidence>
<dbReference type="SUPFAM" id="SSF47384">
    <property type="entry name" value="Homodimeric domain of signal transducing histidine kinase"/>
    <property type="match status" value="1"/>
</dbReference>
<dbReference type="SUPFAM" id="SSF52540">
    <property type="entry name" value="P-loop containing nucleoside triphosphate hydrolases"/>
    <property type="match status" value="1"/>
</dbReference>
<dbReference type="InterPro" id="IPR036097">
    <property type="entry name" value="HisK_dim/P_sf"/>
</dbReference>
<dbReference type="Pfam" id="PF02518">
    <property type="entry name" value="HATPase_c"/>
    <property type="match status" value="1"/>
</dbReference>
<dbReference type="EC" id="2.7.13.3" evidence="3"/>
<dbReference type="Gene3D" id="1.10.510.10">
    <property type="entry name" value="Transferase(Phosphotransferase) domain 1"/>
    <property type="match status" value="1"/>
</dbReference>
<dbReference type="InterPro" id="IPR041664">
    <property type="entry name" value="AAA_16"/>
</dbReference>
<evidence type="ECO:0000256" key="5">
    <source>
        <dbReference type="ARBA" id="ARBA00022679"/>
    </source>
</evidence>
<dbReference type="Gene3D" id="3.30.450.40">
    <property type="match status" value="1"/>
</dbReference>
<dbReference type="SUPFAM" id="SSF52172">
    <property type="entry name" value="CheY-like"/>
    <property type="match status" value="1"/>
</dbReference>
<keyword evidence="4 9" id="KW-0597">Phosphoprotein</keyword>
<dbReference type="InterPro" id="IPR011009">
    <property type="entry name" value="Kinase-like_dom_sf"/>
</dbReference>
<dbReference type="Gene3D" id="1.10.287.130">
    <property type="match status" value="1"/>
</dbReference>
<proteinExistence type="inferred from homology"/>
<evidence type="ECO:0000256" key="6">
    <source>
        <dbReference type="ARBA" id="ARBA00022777"/>
    </source>
</evidence>
<dbReference type="InterPro" id="IPR027417">
    <property type="entry name" value="P-loop_NTPase"/>
</dbReference>
<dbReference type="InterPro" id="IPR000700">
    <property type="entry name" value="PAS-assoc_C"/>
</dbReference>
<dbReference type="PANTHER" id="PTHR43642">
    <property type="entry name" value="HYBRID SIGNAL TRANSDUCTION HISTIDINE KINASE G"/>
    <property type="match status" value="1"/>
</dbReference>
<keyword evidence="16" id="KW-1185">Reference proteome</keyword>
<dbReference type="InterPro" id="IPR035965">
    <property type="entry name" value="PAS-like_dom_sf"/>
</dbReference>
<feature type="domain" description="PAC" evidence="14">
    <location>
        <begin position="1646"/>
        <end position="1698"/>
    </location>
</feature>
<dbReference type="CDD" id="cd14014">
    <property type="entry name" value="STKc_PknB_like"/>
    <property type="match status" value="1"/>
</dbReference>
<evidence type="ECO:0000259" key="13">
    <source>
        <dbReference type="PROSITE" id="PS50112"/>
    </source>
</evidence>
<comment type="caution">
    <text evidence="15">The sequence shown here is derived from an EMBL/GenBank/DDBJ whole genome shotgun (WGS) entry which is preliminary data.</text>
</comment>
<dbReference type="Gene3D" id="3.30.450.20">
    <property type="entry name" value="PAS domain"/>
    <property type="match status" value="1"/>
</dbReference>
<dbReference type="PANTHER" id="PTHR43642:SF1">
    <property type="entry name" value="HYBRID SIGNAL TRANSDUCTION HISTIDINE KINASE G"/>
    <property type="match status" value="1"/>
</dbReference>
<dbReference type="Pfam" id="PF00069">
    <property type="entry name" value="Pkinase"/>
    <property type="match status" value="1"/>
</dbReference>
<name>A0A139WWZ4_9CYAN</name>
<organism evidence="15 16">
    <name type="scientific">Scytonema hofmannii PCC 7110</name>
    <dbReference type="NCBI Taxonomy" id="128403"/>
    <lineage>
        <taxon>Bacteria</taxon>
        <taxon>Bacillati</taxon>
        <taxon>Cyanobacteriota</taxon>
        <taxon>Cyanophyceae</taxon>
        <taxon>Nostocales</taxon>
        <taxon>Scytonemataceae</taxon>
        <taxon>Scytonema</taxon>
    </lineage>
</organism>
<sequence>MINISGYQITKQLYESSHSLIYRGYKISDQQPVIFKMLKETYPNPEQLAWFKREYEVTRTLKISGVVEAYKFLDEQKHLIIVLEDFGGDSLAMLQVAGQMPLSEFLRLAIDITEILGAIHAANVIHKDINPSNIVFNRATKQVKIIDFGISSVLSRENQTFRHPNILEGTLAYMSPEQTGRMNRSIDYRTDFYALGVTFYELLTGQLPFPKSDALELVHSHIAKQAVPPHELVGEYTCAPIPPIISEIVMKLMAKNPENRYQSAYGLKADLEQCLHQLQTTGEIVSFSLGQQDIADKFQIPQKLYGREQEIAKLLAAFARVAGDAGKVGVAGNTRDARDENFAQRNRVSPRNRVSVALSPTHQSKIQNLKSKIQNPKSKIEMVLVGGYSGVGKSALVREIYKPITARRGNFISGKFDQFQRNIPYSAISQAFNELCNQLLSESSSVFNEWKEKILAAVGDNGQILIDVIPSLEFILGSQPPVAQVGAVEAQNRFNLVCQNFIRAISQAEHPLVLFIDDLQWADGASLSLLKIIMSDRTLEHILILGAYRDNEVDATHPLMMTLEEIAQEEGLISFIHLNNLTKLDINTLIAETLACSQSSCQQLTELVYKKTQGNAFFTIEFFKCLYVEKVLKFNYKLRQWQWDIGQIQLKNITANVVELMVGKINKLPEKTQTVLKLAACIGHSFDLLTLATISQQDPSQVFTELFPGLQEGLVFSLNKKYKLLGLGDDSFVSEVRLQFLHDRVQQAAYSLIEETQKQSTHLQIGRLLLANSTQEDLEEKIFDIVDQFNQAIDLINLQPEKIKIAELNLIAGEKALATMAYEPSFKYFQIGIKLLNADSWQQQYNLTLNLYSQAAQTAYLSCHFEQMEQLTLAVLNCAKTNLEKLKVCEVKIKALTAQSDLKGAIHIALEFLQWLGVIIPEKPSQLDIQQALSENDLLLADREVEDLIHLPEMTQPEKSAVLMMLESISAVAYIGAPELFFLIILVKVNLSIQYGNSSESAFAYAFYAVALCGGLQKIELGHRFGHLSLTLAQKFSDKKVIAKSLAIFAQVLHWKEHIKKALVMLSEAYKGTLETGDFEFAAYSAYGWCQFSFFIGQDLLELEKQIANYNQAIGKLKQEMPFHWTAIYWQTVQNLLERSENPIQLVGSAYDENQALPILMVADDKVGLHIFYLNKLILCYLFGELSQAQKNADMAQQYLQAALSLLVNSIFHFYDSLTQLAIFAEHPNSDKTALMNRVNRNQEKMHHWAMHAPMNFQHKYDLIEAEKARVLAQTVAAMDGYETAIKGARNHGYFQEEALAYELAAKFYLDRGMEEIAQTYITRAYYGYVRWQALTKVKHLAAQYPDFLTTNPTKSKNTTLTFSTSTTHKSESKNLDLTSILKASQTLAGEIVLDVLLAKIMRFVLENAGAEKGYLILKEQSQWNIEAVGNMNLDEAVVLQSIPMTSVNENSITPLISAAIANYVIRTQESVVLHDAAHQGNFTHDPYIIQQQPKSVLCAPLLNQGQLTAILYLENNLTTGAFTPDRLEVLNLLASQAAISIKNAQLYANVCQNEHKLTQLVAEQTEALRCSEQQFKNAFETTAVGMCIVSLEGRFLAVNPSVCKMFGYPEAELLSLTFQEITYPDDLEVDLNNVQELLAGNISYYHLEKRYIQKNGQIVWGLLSVSLVRDSQQTPLYFVSQIQNISARKEAETVLLHAVHVADAASRAKSEFLANMSHELRTPLNAILGYSQIMNRDNSLSTEHKQFLAIINRAGEHLLQLINDVLEMSKIEAGRMSFNPSGFNLHQLLNNLEEMLRLQAKYKNLQLFFERASNLPQYVQTDEQKLRQVLINLLGNSLKFTRQGHVILRVSLETDKTPLQSPLLSPQSLTFEVEDTGLGIAPNELDTLFDAFVQTQAGRKASQGTGLGLAISRQFVQLMGGDITVNSILGQGTIFKFDISITLAEATDVQSEQPIHRGRVLTLAPDQPQYRILIVEDQWTNRQLLVQLLEPLGFKVREAENGREGLALWERWEPHLIWMDMRMPVMDGYQATKQIKAQPKGQSTVIIALTANAFEEERTAILAAGCDDLVLKPFREEVILEKMAQHLGVGYVYDESNLSSAPSDRQEEEDKIYVLKAESLNVMPADWIAQLHQAAVRLDDKQMIELLTQIPQSNALLARALTQKVDNFDFDQIMNLTQQASFL</sequence>
<feature type="modified residue" description="4-aspartylphosphate" evidence="9">
    <location>
        <position position="2021"/>
    </location>
</feature>
<comment type="similarity">
    <text evidence="2">In the N-terminal section; belongs to the phytochrome family.</text>
</comment>
<evidence type="ECO:0000256" key="1">
    <source>
        <dbReference type="ARBA" id="ARBA00000085"/>
    </source>
</evidence>
<dbReference type="PRINTS" id="PR00344">
    <property type="entry name" value="BCTRLSENSOR"/>
</dbReference>
<evidence type="ECO:0000256" key="2">
    <source>
        <dbReference type="ARBA" id="ARBA00006402"/>
    </source>
</evidence>
<dbReference type="GO" id="GO:0000155">
    <property type="term" value="F:phosphorelay sensor kinase activity"/>
    <property type="evidence" value="ECO:0007669"/>
    <property type="project" value="InterPro"/>
</dbReference>
<accession>A0A139WWZ4</accession>
<dbReference type="FunFam" id="1.10.287.130:FF:000001">
    <property type="entry name" value="Two-component sensor histidine kinase"/>
    <property type="match status" value="1"/>
</dbReference>
<dbReference type="PROSITE" id="PS50113">
    <property type="entry name" value="PAC"/>
    <property type="match status" value="1"/>
</dbReference>
<dbReference type="EMBL" id="ANNX02000047">
    <property type="protein sequence ID" value="KYC36964.1"/>
    <property type="molecule type" value="Genomic_DNA"/>
</dbReference>
<dbReference type="SUPFAM" id="SSF55781">
    <property type="entry name" value="GAF domain-like"/>
    <property type="match status" value="1"/>
</dbReference>
<dbReference type="InterPro" id="IPR003018">
    <property type="entry name" value="GAF"/>
</dbReference>
<dbReference type="InterPro" id="IPR000719">
    <property type="entry name" value="Prot_kinase_dom"/>
</dbReference>
<comment type="catalytic activity">
    <reaction evidence="1">
        <text>ATP + protein L-histidine = ADP + protein N-phospho-L-histidine.</text>
        <dbReference type="EC" id="2.7.13.3"/>
    </reaction>
</comment>
<evidence type="ECO:0000256" key="3">
    <source>
        <dbReference type="ARBA" id="ARBA00012438"/>
    </source>
</evidence>
<dbReference type="SMART" id="SM00091">
    <property type="entry name" value="PAS"/>
    <property type="match status" value="1"/>
</dbReference>
<dbReference type="Pfam" id="PF00512">
    <property type="entry name" value="HisKA"/>
    <property type="match status" value="1"/>
</dbReference>
<feature type="domain" description="PAS" evidence="13">
    <location>
        <begin position="1572"/>
        <end position="1642"/>
    </location>
</feature>
<dbReference type="CDD" id="cd00082">
    <property type="entry name" value="HisKA"/>
    <property type="match status" value="1"/>
</dbReference>
<dbReference type="SMART" id="SM00388">
    <property type="entry name" value="HisKA"/>
    <property type="match status" value="1"/>
</dbReference>
<dbReference type="Pfam" id="PF13191">
    <property type="entry name" value="AAA_16"/>
    <property type="match status" value="1"/>
</dbReference>
<dbReference type="OrthoDB" id="573511at2"/>
<dbReference type="STRING" id="128403.WA1_45795"/>
<feature type="domain" description="Histidine kinase" evidence="11">
    <location>
        <begin position="1716"/>
        <end position="1944"/>
    </location>
</feature>
<dbReference type="InterPro" id="IPR003661">
    <property type="entry name" value="HisK_dim/P_dom"/>
</dbReference>
<dbReference type="CDD" id="cd17546">
    <property type="entry name" value="REC_hyHK_CKI1_RcsC-like"/>
    <property type="match status" value="1"/>
</dbReference>
<dbReference type="Gene3D" id="3.40.50.2300">
    <property type="match status" value="1"/>
</dbReference>
<dbReference type="Proteomes" id="UP000076925">
    <property type="component" value="Unassembled WGS sequence"/>
</dbReference>
<dbReference type="InterPro" id="IPR036890">
    <property type="entry name" value="HATPase_C_sf"/>
</dbReference>
<evidence type="ECO:0000259" key="11">
    <source>
        <dbReference type="PROSITE" id="PS50109"/>
    </source>
</evidence>
<evidence type="ECO:0000259" key="14">
    <source>
        <dbReference type="PROSITE" id="PS50113"/>
    </source>
</evidence>
<dbReference type="InterPro" id="IPR000014">
    <property type="entry name" value="PAS"/>
</dbReference>
<dbReference type="InterPro" id="IPR011006">
    <property type="entry name" value="CheY-like_superfamily"/>
</dbReference>
<keyword evidence="6" id="KW-0418">Kinase</keyword>
<keyword evidence="7" id="KW-0902">Two-component regulatory system</keyword>
<dbReference type="InterPro" id="IPR004358">
    <property type="entry name" value="Sig_transdc_His_kin-like_C"/>
</dbReference>
<evidence type="ECO:0000256" key="8">
    <source>
        <dbReference type="ARBA" id="ARBA00074306"/>
    </source>
</evidence>
<dbReference type="PROSITE" id="PS50112">
    <property type="entry name" value="PAS"/>
    <property type="match status" value="1"/>
</dbReference>
<dbReference type="Gene3D" id="3.30.200.20">
    <property type="entry name" value="Phosphorylase Kinase, domain 1"/>
    <property type="match status" value="1"/>
</dbReference>
<evidence type="ECO:0000256" key="7">
    <source>
        <dbReference type="ARBA" id="ARBA00023012"/>
    </source>
</evidence>
<gene>
    <name evidence="15" type="ORF">WA1_45795</name>
</gene>
<dbReference type="InterPro" id="IPR013655">
    <property type="entry name" value="PAS_fold_3"/>
</dbReference>
<dbReference type="PROSITE" id="PS50011">
    <property type="entry name" value="PROTEIN_KINASE_DOM"/>
    <property type="match status" value="1"/>
</dbReference>
<dbReference type="CDD" id="cd16922">
    <property type="entry name" value="HATPase_EvgS-ArcB-TorS-like"/>
    <property type="match status" value="1"/>
</dbReference>
<dbReference type="Pfam" id="PF08447">
    <property type="entry name" value="PAS_3"/>
    <property type="match status" value="1"/>
</dbReference>
<dbReference type="InterPro" id="IPR053159">
    <property type="entry name" value="Hybrid_Histidine_Kinase"/>
</dbReference>
<dbReference type="GO" id="GO:0005524">
    <property type="term" value="F:ATP binding"/>
    <property type="evidence" value="ECO:0007669"/>
    <property type="project" value="InterPro"/>
</dbReference>
<evidence type="ECO:0000313" key="15">
    <source>
        <dbReference type="EMBL" id="KYC36964.1"/>
    </source>
</evidence>
<protein>
    <recommendedName>
        <fullName evidence="8">Circadian input-output histidine kinase CikA</fullName>
        <ecNumber evidence="3">2.7.13.3</ecNumber>
    </recommendedName>
</protein>
<dbReference type="SMART" id="SM00387">
    <property type="entry name" value="HATPase_c"/>
    <property type="match status" value="1"/>
</dbReference>
<dbReference type="Gene3D" id="3.30.565.10">
    <property type="entry name" value="Histidine kinase-like ATPase, C-terminal domain"/>
    <property type="match status" value="1"/>
</dbReference>
<dbReference type="Pfam" id="PF01590">
    <property type="entry name" value="GAF"/>
    <property type="match status" value="1"/>
</dbReference>
<dbReference type="InterPro" id="IPR003594">
    <property type="entry name" value="HATPase_dom"/>
</dbReference>
<dbReference type="NCBIfam" id="TIGR00229">
    <property type="entry name" value="sensory_box"/>
    <property type="match status" value="1"/>
</dbReference>
<evidence type="ECO:0000259" key="10">
    <source>
        <dbReference type="PROSITE" id="PS50011"/>
    </source>
</evidence>
<evidence type="ECO:0000256" key="4">
    <source>
        <dbReference type="ARBA" id="ARBA00022553"/>
    </source>
</evidence>
<dbReference type="SMART" id="SM00086">
    <property type="entry name" value="PAC"/>
    <property type="match status" value="1"/>
</dbReference>
<dbReference type="InterPro" id="IPR001789">
    <property type="entry name" value="Sig_transdc_resp-reg_receiver"/>
</dbReference>
<dbReference type="SMART" id="SM00448">
    <property type="entry name" value="REC"/>
    <property type="match status" value="1"/>
</dbReference>
<evidence type="ECO:0000313" key="16">
    <source>
        <dbReference type="Proteomes" id="UP000076925"/>
    </source>
</evidence>
<dbReference type="Pfam" id="PF00072">
    <property type="entry name" value="Response_reg"/>
    <property type="match status" value="1"/>
</dbReference>
<feature type="domain" description="Response regulatory" evidence="12">
    <location>
        <begin position="1972"/>
        <end position="2088"/>
    </location>
</feature>
<reference evidence="15 16" key="1">
    <citation type="journal article" date="2013" name="Genome Biol. Evol.">
        <title>Genomes of Stigonematalean cyanobacteria (subsection V) and the evolution of oxygenic photosynthesis from prokaryotes to plastids.</title>
        <authorList>
            <person name="Dagan T."/>
            <person name="Roettger M."/>
            <person name="Stucken K."/>
            <person name="Landan G."/>
            <person name="Koch R."/>
            <person name="Major P."/>
            <person name="Gould S.B."/>
            <person name="Goremykin V.V."/>
            <person name="Rippka R."/>
            <person name="Tandeau de Marsac N."/>
            <person name="Gugger M."/>
            <person name="Lockhart P.J."/>
            <person name="Allen J.F."/>
            <person name="Brune I."/>
            <person name="Maus I."/>
            <person name="Puhler A."/>
            <person name="Martin W.F."/>
        </authorList>
    </citation>
    <scope>NUCLEOTIDE SEQUENCE [LARGE SCALE GENOMIC DNA]</scope>
    <source>
        <strain evidence="15 16">PCC 7110</strain>
    </source>
</reference>
<dbReference type="InterPro" id="IPR005467">
    <property type="entry name" value="His_kinase_dom"/>
</dbReference>
<dbReference type="PROSITE" id="PS50109">
    <property type="entry name" value="HIS_KIN"/>
    <property type="match status" value="1"/>
</dbReference>
<feature type="domain" description="Protein kinase" evidence="10">
    <location>
        <begin position="7"/>
        <end position="279"/>
    </location>
</feature>
<dbReference type="SUPFAM" id="SSF55874">
    <property type="entry name" value="ATPase domain of HSP90 chaperone/DNA topoisomerase II/histidine kinase"/>
    <property type="match status" value="1"/>
</dbReference>
<dbReference type="FunFam" id="3.30.565.10:FF:000010">
    <property type="entry name" value="Sensor histidine kinase RcsC"/>
    <property type="match status" value="1"/>
</dbReference>
<dbReference type="SUPFAM" id="SSF55785">
    <property type="entry name" value="PYP-like sensor domain (PAS domain)"/>
    <property type="match status" value="1"/>
</dbReference>
<dbReference type="SMART" id="SM00065">
    <property type="entry name" value="GAF"/>
    <property type="match status" value="1"/>
</dbReference>
<evidence type="ECO:0000259" key="12">
    <source>
        <dbReference type="PROSITE" id="PS50110"/>
    </source>
</evidence>
<dbReference type="Gene3D" id="3.40.50.300">
    <property type="entry name" value="P-loop containing nucleotide triphosphate hydrolases"/>
    <property type="match status" value="1"/>
</dbReference>
<dbReference type="CDD" id="cd00130">
    <property type="entry name" value="PAS"/>
    <property type="match status" value="1"/>
</dbReference>
<dbReference type="SUPFAM" id="SSF56112">
    <property type="entry name" value="Protein kinase-like (PK-like)"/>
    <property type="match status" value="1"/>
</dbReference>
<dbReference type="InterPro" id="IPR029016">
    <property type="entry name" value="GAF-like_dom_sf"/>
</dbReference>
<keyword evidence="5" id="KW-0808">Transferase</keyword>
<dbReference type="InterPro" id="IPR001610">
    <property type="entry name" value="PAC"/>
</dbReference>
<dbReference type="PROSITE" id="PS50110">
    <property type="entry name" value="RESPONSE_REGULATORY"/>
    <property type="match status" value="1"/>
</dbReference>